<gene>
    <name evidence="14" type="ORF">NQ318_015336</name>
</gene>
<evidence type="ECO:0000256" key="1">
    <source>
        <dbReference type="ARBA" id="ARBA00004141"/>
    </source>
</evidence>
<proteinExistence type="inferred from homology"/>
<evidence type="ECO:0000256" key="2">
    <source>
        <dbReference type="ARBA" id="ARBA00007193"/>
    </source>
</evidence>
<sequence length="410" mass="48127">MFFREIRGQYYGLGSLLCDKGTDLFPENLTFTDDFFEVIDQLNIRPLIQCKFIGDEYRCSAVFTPIILDEGVCYTFNMMNRDEIFKENVVHFSNYHKNENKSEWHIDRGYSKDSTLNAYPLRALLSGADNSIQVTFMHFQSDTDYICVEDVLGYSVLLHSPDTIPQLKKQYFQVPFDTVVIAAVQPIMMTTSEQVKKYDPFDRECYFADERWLKFFKIYTPGNCRLECITNYTLKQCGCVNFYMPRDNSTVICGNGNWNCMKNAERKLKLIQLKNHLSYTDEEEDDIDLADYCDCMPLCTELSYSIEQSQTEWKWNEQLVADRMVEDNKLQKEVFHFSKLSVFFKLDQFLTSQRNELYGPTDFLANFGGLLGLFTGFSLLSLMEIIYFLTLRIFCNRRQYRVWAGNVDKN</sequence>
<evidence type="ECO:0000256" key="5">
    <source>
        <dbReference type="ARBA" id="ARBA00022692"/>
    </source>
</evidence>
<reference evidence="14" key="1">
    <citation type="journal article" date="2023" name="Insect Mol. Biol.">
        <title>Genome sequencing provides insights into the evolution of gene families encoding plant cell wall-degrading enzymes in longhorned beetles.</title>
        <authorList>
            <person name="Shin N.R."/>
            <person name="Okamura Y."/>
            <person name="Kirsch R."/>
            <person name="Pauchet Y."/>
        </authorList>
    </citation>
    <scope>NUCLEOTIDE SEQUENCE</scope>
    <source>
        <strain evidence="14">AMC_N1</strain>
    </source>
</reference>
<keyword evidence="8 12" id="KW-0406">Ion transport</keyword>
<evidence type="ECO:0000313" key="14">
    <source>
        <dbReference type="EMBL" id="KAJ8935302.1"/>
    </source>
</evidence>
<dbReference type="PANTHER" id="PTHR11690">
    <property type="entry name" value="AMILORIDE-SENSITIVE SODIUM CHANNEL-RELATED"/>
    <property type="match status" value="1"/>
</dbReference>
<keyword evidence="4 12" id="KW-0894">Sodium channel</keyword>
<dbReference type="GO" id="GO:0005886">
    <property type="term" value="C:plasma membrane"/>
    <property type="evidence" value="ECO:0007669"/>
    <property type="project" value="TreeGrafter"/>
</dbReference>
<keyword evidence="7" id="KW-0915">Sodium</keyword>
<evidence type="ECO:0000256" key="3">
    <source>
        <dbReference type="ARBA" id="ARBA00022448"/>
    </source>
</evidence>
<keyword evidence="6 13" id="KW-1133">Transmembrane helix</keyword>
<feature type="transmembrane region" description="Helical" evidence="13">
    <location>
        <begin position="363"/>
        <end position="389"/>
    </location>
</feature>
<evidence type="ECO:0000256" key="9">
    <source>
        <dbReference type="ARBA" id="ARBA00023136"/>
    </source>
</evidence>
<dbReference type="AlphaFoldDB" id="A0AAV8X9E8"/>
<evidence type="ECO:0000256" key="11">
    <source>
        <dbReference type="ARBA" id="ARBA00023303"/>
    </source>
</evidence>
<name>A0AAV8X9E8_9CUCU</name>
<evidence type="ECO:0000256" key="6">
    <source>
        <dbReference type="ARBA" id="ARBA00022989"/>
    </source>
</evidence>
<keyword evidence="10 12" id="KW-0739">Sodium transport</keyword>
<protein>
    <submittedName>
        <fullName evidence="14">Uncharacterized protein</fullName>
    </submittedName>
</protein>
<evidence type="ECO:0000313" key="15">
    <source>
        <dbReference type="Proteomes" id="UP001162162"/>
    </source>
</evidence>
<evidence type="ECO:0000256" key="7">
    <source>
        <dbReference type="ARBA" id="ARBA00023053"/>
    </source>
</evidence>
<dbReference type="PANTHER" id="PTHR11690:SF288">
    <property type="entry name" value="AMILORIDE-SENSITIVE NA+ CHANNEL-RELATED"/>
    <property type="match status" value="1"/>
</dbReference>
<evidence type="ECO:0000256" key="13">
    <source>
        <dbReference type="SAM" id="Phobius"/>
    </source>
</evidence>
<keyword evidence="5 12" id="KW-0812">Transmembrane</keyword>
<dbReference type="Proteomes" id="UP001162162">
    <property type="component" value="Unassembled WGS sequence"/>
</dbReference>
<comment type="caution">
    <text evidence="14">The sequence shown here is derived from an EMBL/GenBank/DDBJ whole genome shotgun (WGS) entry which is preliminary data.</text>
</comment>
<organism evidence="14 15">
    <name type="scientific">Aromia moschata</name>
    <dbReference type="NCBI Taxonomy" id="1265417"/>
    <lineage>
        <taxon>Eukaryota</taxon>
        <taxon>Metazoa</taxon>
        <taxon>Ecdysozoa</taxon>
        <taxon>Arthropoda</taxon>
        <taxon>Hexapoda</taxon>
        <taxon>Insecta</taxon>
        <taxon>Pterygota</taxon>
        <taxon>Neoptera</taxon>
        <taxon>Endopterygota</taxon>
        <taxon>Coleoptera</taxon>
        <taxon>Polyphaga</taxon>
        <taxon>Cucujiformia</taxon>
        <taxon>Chrysomeloidea</taxon>
        <taxon>Cerambycidae</taxon>
        <taxon>Cerambycinae</taxon>
        <taxon>Callichromatini</taxon>
        <taxon>Aromia</taxon>
    </lineage>
</organism>
<evidence type="ECO:0000256" key="12">
    <source>
        <dbReference type="RuleBase" id="RU000679"/>
    </source>
</evidence>
<dbReference type="GO" id="GO:0015280">
    <property type="term" value="F:ligand-gated sodium channel activity"/>
    <property type="evidence" value="ECO:0007669"/>
    <property type="project" value="TreeGrafter"/>
</dbReference>
<accession>A0AAV8X9E8</accession>
<dbReference type="InterPro" id="IPR001873">
    <property type="entry name" value="ENaC"/>
</dbReference>
<keyword evidence="3 12" id="KW-0813">Transport</keyword>
<dbReference type="Gene3D" id="2.60.470.10">
    <property type="entry name" value="Acid-sensing ion channels like domains"/>
    <property type="match status" value="1"/>
</dbReference>
<evidence type="ECO:0000256" key="10">
    <source>
        <dbReference type="ARBA" id="ARBA00023201"/>
    </source>
</evidence>
<evidence type="ECO:0000256" key="4">
    <source>
        <dbReference type="ARBA" id="ARBA00022461"/>
    </source>
</evidence>
<dbReference type="Pfam" id="PF00858">
    <property type="entry name" value="ASC"/>
    <property type="match status" value="1"/>
</dbReference>
<dbReference type="EMBL" id="JAPWTK010000901">
    <property type="protein sequence ID" value="KAJ8935302.1"/>
    <property type="molecule type" value="Genomic_DNA"/>
</dbReference>
<keyword evidence="11 12" id="KW-0407">Ion channel</keyword>
<evidence type="ECO:0000256" key="8">
    <source>
        <dbReference type="ARBA" id="ARBA00023065"/>
    </source>
</evidence>
<keyword evidence="15" id="KW-1185">Reference proteome</keyword>
<comment type="similarity">
    <text evidence="2 12">Belongs to the amiloride-sensitive sodium channel (TC 1.A.6) family.</text>
</comment>
<dbReference type="Gene3D" id="1.10.287.770">
    <property type="entry name" value="YojJ-like"/>
    <property type="match status" value="1"/>
</dbReference>
<comment type="subcellular location">
    <subcellularLocation>
        <location evidence="1">Membrane</location>
        <topology evidence="1">Multi-pass membrane protein</topology>
    </subcellularLocation>
</comment>
<keyword evidence="9 13" id="KW-0472">Membrane</keyword>